<accession>A0A0E9U576</accession>
<feature type="compositionally biased region" description="Polar residues" evidence="1">
    <location>
        <begin position="8"/>
        <end position="21"/>
    </location>
</feature>
<name>A0A0E9U576_ANGAN</name>
<protein>
    <submittedName>
        <fullName evidence="2">Uncharacterized protein</fullName>
    </submittedName>
</protein>
<evidence type="ECO:0000256" key="1">
    <source>
        <dbReference type="SAM" id="MobiDB-lite"/>
    </source>
</evidence>
<organism evidence="2">
    <name type="scientific">Anguilla anguilla</name>
    <name type="common">European freshwater eel</name>
    <name type="synonym">Muraena anguilla</name>
    <dbReference type="NCBI Taxonomy" id="7936"/>
    <lineage>
        <taxon>Eukaryota</taxon>
        <taxon>Metazoa</taxon>
        <taxon>Chordata</taxon>
        <taxon>Craniata</taxon>
        <taxon>Vertebrata</taxon>
        <taxon>Euteleostomi</taxon>
        <taxon>Actinopterygii</taxon>
        <taxon>Neopterygii</taxon>
        <taxon>Teleostei</taxon>
        <taxon>Anguilliformes</taxon>
        <taxon>Anguillidae</taxon>
        <taxon>Anguilla</taxon>
    </lineage>
</organism>
<evidence type="ECO:0000313" key="2">
    <source>
        <dbReference type="EMBL" id="JAH60295.1"/>
    </source>
</evidence>
<sequence>MGLRSGLCTGQSSSSTPFLTQPFGQERAFPKLLGKHRII</sequence>
<dbReference type="AlphaFoldDB" id="A0A0E9U576"/>
<proteinExistence type="predicted"/>
<feature type="region of interest" description="Disordered" evidence="1">
    <location>
        <begin position="1"/>
        <end position="21"/>
    </location>
</feature>
<reference evidence="2" key="2">
    <citation type="journal article" date="2015" name="Fish Shellfish Immunol.">
        <title>Early steps in the European eel (Anguilla anguilla)-Vibrio vulnificus interaction in the gills: Role of the RtxA13 toxin.</title>
        <authorList>
            <person name="Callol A."/>
            <person name="Pajuelo D."/>
            <person name="Ebbesson L."/>
            <person name="Teles M."/>
            <person name="MacKenzie S."/>
            <person name="Amaro C."/>
        </authorList>
    </citation>
    <scope>NUCLEOTIDE SEQUENCE</scope>
</reference>
<reference evidence="2" key="1">
    <citation type="submission" date="2014-11" db="EMBL/GenBank/DDBJ databases">
        <authorList>
            <person name="Amaro Gonzalez C."/>
        </authorList>
    </citation>
    <scope>NUCLEOTIDE SEQUENCE</scope>
</reference>
<dbReference type="EMBL" id="GBXM01048282">
    <property type="protein sequence ID" value="JAH60295.1"/>
    <property type="molecule type" value="Transcribed_RNA"/>
</dbReference>